<protein>
    <recommendedName>
        <fullName evidence="7">Zn(2)-C6 fungal-type domain-containing protein</fullName>
    </recommendedName>
</protein>
<dbReference type="PANTHER" id="PTHR31845">
    <property type="entry name" value="FINGER DOMAIN PROTEIN, PUTATIVE-RELATED"/>
    <property type="match status" value="1"/>
</dbReference>
<organism evidence="8 9">
    <name type="scientific">Diplodia intermedia</name>
    <dbReference type="NCBI Taxonomy" id="856260"/>
    <lineage>
        <taxon>Eukaryota</taxon>
        <taxon>Fungi</taxon>
        <taxon>Dikarya</taxon>
        <taxon>Ascomycota</taxon>
        <taxon>Pezizomycotina</taxon>
        <taxon>Dothideomycetes</taxon>
        <taxon>Dothideomycetes incertae sedis</taxon>
        <taxon>Botryosphaeriales</taxon>
        <taxon>Botryosphaeriaceae</taxon>
        <taxon>Diplodia</taxon>
    </lineage>
</organism>
<dbReference type="SUPFAM" id="SSF57701">
    <property type="entry name" value="Zn2/Cys6 DNA-binding domain"/>
    <property type="match status" value="1"/>
</dbReference>
<dbReference type="Proteomes" id="UP001521184">
    <property type="component" value="Unassembled WGS sequence"/>
</dbReference>
<proteinExistence type="predicted"/>
<feature type="domain" description="Zn(2)-C6 fungal-type" evidence="7">
    <location>
        <begin position="17"/>
        <end position="49"/>
    </location>
</feature>
<dbReference type="Pfam" id="PF00172">
    <property type="entry name" value="Zn_clus"/>
    <property type="match status" value="1"/>
</dbReference>
<evidence type="ECO:0000256" key="5">
    <source>
        <dbReference type="ARBA" id="ARBA00023242"/>
    </source>
</evidence>
<feature type="region of interest" description="Disordered" evidence="6">
    <location>
        <begin position="119"/>
        <end position="153"/>
    </location>
</feature>
<gene>
    <name evidence="8" type="ORF">SLS58_005974</name>
</gene>
<dbReference type="CDD" id="cd12148">
    <property type="entry name" value="fungal_TF_MHR"/>
    <property type="match status" value="1"/>
</dbReference>
<dbReference type="PROSITE" id="PS00463">
    <property type="entry name" value="ZN2_CY6_FUNGAL_1"/>
    <property type="match status" value="1"/>
</dbReference>
<evidence type="ECO:0000256" key="6">
    <source>
        <dbReference type="SAM" id="MobiDB-lite"/>
    </source>
</evidence>
<evidence type="ECO:0000313" key="8">
    <source>
        <dbReference type="EMBL" id="KAL1641469.1"/>
    </source>
</evidence>
<accession>A0ABR3TPM4</accession>
<evidence type="ECO:0000256" key="1">
    <source>
        <dbReference type="ARBA" id="ARBA00004123"/>
    </source>
</evidence>
<dbReference type="EMBL" id="JAKEKT020000039">
    <property type="protein sequence ID" value="KAL1641469.1"/>
    <property type="molecule type" value="Genomic_DNA"/>
</dbReference>
<keyword evidence="4" id="KW-0804">Transcription</keyword>
<comment type="caution">
    <text evidence="8">The sequence shown here is derived from an EMBL/GenBank/DDBJ whole genome shotgun (WGS) entry which is preliminary data.</text>
</comment>
<evidence type="ECO:0000313" key="9">
    <source>
        <dbReference type="Proteomes" id="UP001521184"/>
    </source>
</evidence>
<dbReference type="InterPro" id="IPR001138">
    <property type="entry name" value="Zn2Cys6_DnaBD"/>
</dbReference>
<dbReference type="PANTHER" id="PTHR31845:SF17">
    <property type="entry name" value="ZN(II)2CYS6 TRANSCRIPTION FACTOR (EUROFUNG)"/>
    <property type="match status" value="1"/>
</dbReference>
<keyword evidence="5" id="KW-0539">Nucleus</keyword>
<dbReference type="Gene3D" id="4.10.240.10">
    <property type="entry name" value="Zn(2)-C6 fungal-type DNA-binding domain"/>
    <property type="match status" value="1"/>
</dbReference>
<keyword evidence="2" id="KW-0805">Transcription regulation</keyword>
<comment type="subcellular location">
    <subcellularLocation>
        <location evidence="1">Nucleus</location>
    </subcellularLocation>
</comment>
<evidence type="ECO:0000256" key="3">
    <source>
        <dbReference type="ARBA" id="ARBA00023125"/>
    </source>
</evidence>
<sequence length="744" mass="82291">MDDPTHESRAKGNKQAACIACRRTKTKCLRDPGAAVCKKCRQKGSDCVIPSHHVGRQKGTKNKRTGLAKAVFQVEQAVNQLQSGRTDPKTNEAALHLEHLLNAVRHLPQADRHDASLDDYAQSTGLPNEPSEGYSPSNTSSPESPTPATAVADYPLNDAENPLQLLAHASDLSRLRLNAGPYQEVDQSSETVLAFFSPLRPKLDASPKMDPIELGLVTQTEADELFQYFFEHLTHTRWGMDRFVHSLPFVRGRSSFLLTSILAASALFIPSAEALSKRLSAHSRKLAHTAMVERYRSVEVVLAFMVNVPWLSFGEHWADDETCSYLSAALTVAMDLALHKIIAPSPNNVPDASLQGYTGSDTIDAKKALYLDGFENVDPASMLGRRLLRRRERSWLSLFVLDRGVCLARGRVPVVPKTSLVERCDAWHISDIADIWDSSIISVAVMRRDLDVLIKNIRDCCDIFVPEVTSSSETVQRIKAMIDGFFEQWHRIWAYAQQRKSRPFWKHDRILTKAAGYRLPPYVQILVSHTRLSLYSSVVNHPTAPAEVRRFFRAAGLSSALHVMRAALHGEKELASMPNNTAIMVAFAACFTLRLHSLGAGFSASLAPSVRQLIEETAGALERIGTTPRHREGVSAILGRYLRAMLGRSISAMPPQKQNHRTSISEAALPVTTGAMAGAQFPAAAPWAGEPTITPQPLLFSTMSDMEIDQAIQNDQNALQPFDLNLPVAYANNLDWMDWLDWAG</sequence>
<dbReference type="CDD" id="cd00067">
    <property type="entry name" value="GAL4"/>
    <property type="match status" value="1"/>
</dbReference>
<dbReference type="InterPro" id="IPR036864">
    <property type="entry name" value="Zn2-C6_fun-type_DNA-bd_sf"/>
</dbReference>
<keyword evidence="3" id="KW-0238">DNA-binding</keyword>
<keyword evidence="9" id="KW-1185">Reference proteome</keyword>
<evidence type="ECO:0000256" key="4">
    <source>
        <dbReference type="ARBA" id="ARBA00023163"/>
    </source>
</evidence>
<reference evidence="8 9" key="1">
    <citation type="journal article" date="2023" name="Plant Dis.">
        <title>First Report of Diplodia intermedia Causing Canker and Dieback Diseases on Apple Trees in Canada.</title>
        <authorList>
            <person name="Ellouze W."/>
            <person name="Ilyukhin E."/>
            <person name="Sulman M."/>
            <person name="Ali S."/>
        </authorList>
    </citation>
    <scope>NUCLEOTIDE SEQUENCE [LARGE SCALE GENOMIC DNA]</scope>
    <source>
        <strain evidence="8 9">M45-28</strain>
    </source>
</reference>
<dbReference type="PROSITE" id="PS50048">
    <property type="entry name" value="ZN2_CY6_FUNGAL_2"/>
    <property type="match status" value="1"/>
</dbReference>
<evidence type="ECO:0000256" key="2">
    <source>
        <dbReference type="ARBA" id="ARBA00023015"/>
    </source>
</evidence>
<evidence type="ECO:0000259" key="7">
    <source>
        <dbReference type="PROSITE" id="PS50048"/>
    </source>
</evidence>
<name>A0ABR3TPM4_9PEZI</name>
<dbReference type="InterPro" id="IPR051089">
    <property type="entry name" value="prtT"/>
</dbReference>
<feature type="compositionally biased region" description="Low complexity" evidence="6">
    <location>
        <begin position="135"/>
        <end position="152"/>
    </location>
</feature>